<comment type="subcellular location">
    <subcellularLocation>
        <location evidence="1">Host cell</location>
    </subcellularLocation>
    <subcellularLocation>
        <location evidence="2">Secreted</location>
    </subcellularLocation>
</comment>
<evidence type="ECO:0000256" key="3">
    <source>
        <dbReference type="ARBA" id="ARBA00022525"/>
    </source>
</evidence>
<name>A0ABM8VYJ1_GIGMA</name>
<evidence type="ECO:0000313" key="6">
    <source>
        <dbReference type="Proteomes" id="UP000789901"/>
    </source>
</evidence>
<dbReference type="EMBL" id="CAJVQB010000275">
    <property type="protein sequence ID" value="CAG8479243.1"/>
    <property type="molecule type" value="Genomic_DNA"/>
</dbReference>
<dbReference type="Proteomes" id="UP000789901">
    <property type="component" value="Unassembled WGS sequence"/>
</dbReference>
<dbReference type="InterPro" id="IPR027417">
    <property type="entry name" value="P-loop_NTPase"/>
</dbReference>
<proteinExistence type="predicted"/>
<dbReference type="InterPro" id="IPR045379">
    <property type="entry name" value="Crinkler_N"/>
</dbReference>
<evidence type="ECO:0000313" key="5">
    <source>
        <dbReference type="EMBL" id="CAG8479243.1"/>
    </source>
</evidence>
<dbReference type="Pfam" id="PF20147">
    <property type="entry name" value="Crinkler"/>
    <property type="match status" value="1"/>
</dbReference>
<comment type="caution">
    <text evidence="5">The sequence shown here is derived from an EMBL/GenBank/DDBJ whole genome shotgun (WGS) entry which is preliminary data.</text>
</comment>
<keyword evidence="6" id="KW-1185">Reference proteome</keyword>
<gene>
    <name evidence="5" type="ORF">GMARGA_LOCUS1156</name>
</gene>
<accession>A0ABM8VYJ1</accession>
<sequence length="599" mass="68307">MAVCLILGDPVTDTFIVEIDLEMRKTKRISHIREVIFNNNVNSFSGIDAKNIKLWKVTISTSERNEKLEVLNRSPMEINIEKELGGVFLPPGDEIYKYFNEKLTSGHIHIIVQPPITGQEQINIHCHNLDGLGGTKLPSSVDHKTFEGISLNSPDISYRSKIVFSLVKDLIEEKALLVRAPSYSGKTSLAQLIEYHLVKSPEYSSKYRIIRVSILWGSVVGVDCSWETFGELWKRVIAPTILILDEIQLIYKQERGIDESKKSSADVFWKTIKSCLQEMTNIYIIMFGAYRYHSANSAGLSTPVEILPSKCKSLLDIVFNYEELKEYVEKFCKKYFRLDTCDISKFSEYIQATTEGHKDIFAYLNLHNFNLSIDGCRASLKVKTLSTKQLEICENVYLNGTTLFRPLNTSIQYLVKSGILVVDDGALRFSAPLIMSTEITPSSLYHFIVKIFTAMCNVQSGKILRETLGFGIDRNLLEQTWQKEFYRVGMQVLGKNHFLSCDMGAVFGCDGYIDFYIDGLDWAIKLLRDGKHMTEHSNRFELTSKYKEIVKYAKSIAILDIRSESKRVQNLHKDFIYVSFSGIKKGSKSAEGFYICIIF</sequence>
<keyword evidence="3" id="KW-0964">Secreted</keyword>
<evidence type="ECO:0000256" key="1">
    <source>
        <dbReference type="ARBA" id="ARBA00004340"/>
    </source>
</evidence>
<evidence type="ECO:0000259" key="4">
    <source>
        <dbReference type="Pfam" id="PF20147"/>
    </source>
</evidence>
<feature type="domain" description="Crinkler effector protein N-terminal" evidence="4">
    <location>
        <begin position="3"/>
        <end position="113"/>
    </location>
</feature>
<organism evidence="5 6">
    <name type="scientific">Gigaspora margarita</name>
    <dbReference type="NCBI Taxonomy" id="4874"/>
    <lineage>
        <taxon>Eukaryota</taxon>
        <taxon>Fungi</taxon>
        <taxon>Fungi incertae sedis</taxon>
        <taxon>Mucoromycota</taxon>
        <taxon>Glomeromycotina</taxon>
        <taxon>Glomeromycetes</taxon>
        <taxon>Diversisporales</taxon>
        <taxon>Gigasporaceae</taxon>
        <taxon>Gigaspora</taxon>
    </lineage>
</organism>
<protein>
    <submittedName>
        <fullName evidence="5">17287_t:CDS:1</fullName>
    </submittedName>
</protein>
<evidence type="ECO:0000256" key="2">
    <source>
        <dbReference type="ARBA" id="ARBA00004613"/>
    </source>
</evidence>
<reference evidence="5 6" key="1">
    <citation type="submission" date="2021-06" db="EMBL/GenBank/DDBJ databases">
        <authorList>
            <person name="Kallberg Y."/>
            <person name="Tangrot J."/>
            <person name="Rosling A."/>
        </authorList>
    </citation>
    <scope>NUCLEOTIDE SEQUENCE [LARGE SCALE GENOMIC DNA]</scope>
    <source>
        <strain evidence="5 6">120-4 pot B 10/14</strain>
    </source>
</reference>
<dbReference type="SUPFAM" id="SSF52540">
    <property type="entry name" value="P-loop containing nucleoside triphosphate hydrolases"/>
    <property type="match status" value="1"/>
</dbReference>